<protein>
    <submittedName>
        <fullName evidence="2">Uncharacterized protein</fullName>
    </submittedName>
</protein>
<dbReference type="EMBL" id="JAQQWP010000001">
    <property type="protein sequence ID" value="KAK8131902.1"/>
    <property type="molecule type" value="Genomic_DNA"/>
</dbReference>
<dbReference type="Proteomes" id="UP001392437">
    <property type="component" value="Unassembled WGS sequence"/>
</dbReference>
<feature type="region of interest" description="Disordered" evidence="1">
    <location>
        <begin position="1"/>
        <end position="23"/>
    </location>
</feature>
<dbReference type="AlphaFoldDB" id="A0AAW0RAQ6"/>
<name>A0AAW0RAQ6_9PEZI</name>
<gene>
    <name evidence="2" type="ORF">PG999_000075</name>
</gene>
<comment type="caution">
    <text evidence="2">The sequence shown here is derived from an EMBL/GenBank/DDBJ whole genome shotgun (WGS) entry which is preliminary data.</text>
</comment>
<evidence type="ECO:0000313" key="2">
    <source>
        <dbReference type="EMBL" id="KAK8131902.1"/>
    </source>
</evidence>
<keyword evidence="3" id="KW-1185">Reference proteome</keyword>
<evidence type="ECO:0000256" key="1">
    <source>
        <dbReference type="SAM" id="MobiDB-lite"/>
    </source>
</evidence>
<organism evidence="2 3">
    <name type="scientific">Apiospora kogelbergensis</name>
    <dbReference type="NCBI Taxonomy" id="1337665"/>
    <lineage>
        <taxon>Eukaryota</taxon>
        <taxon>Fungi</taxon>
        <taxon>Dikarya</taxon>
        <taxon>Ascomycota</taxon>
        <taxon>Pezizomycotina</taxon>
        <taxon>Sordariomycetes</taxon>
        <taxon>Xylariomycetidae</taxon>
        <taxon>Amphisphaeriales</taxon>
        <taxon>Apiosporaceae</taxon>
        <taxon>Apiospora</taxon>
    </lineage>
</organism>
<sequence>MPDHCACTGTRAHPKGPCENTDSRKMGIDKGGHPIFLCAECSGNEGRTNGEGDRLKGYCGGDWKPDKTDVKK</sequence>
<proteinExistence type="predicted"/>
<reference evidence="2 3" key="1">
    <citation type="submission" date="2023-01" db="EMBL/GenBank/DDBJ databases">
        <title>Analysis of 21 Apiospora genomes using comparative genomics revels a genus with tremendous synthesis potential of carbohydrate active enzymes and secondary metabolites.</title>
        <authorList>
            <person name="Sorensen T."/>
        </authorList>
    </citation>
    <scope>NUCLEOTIDE SEQUENCE [LARGE SCALE GENOMIC DNA]</scope>
    <source>
        <strain evidence="2 3">CBS 117206</strain>
    </source>
</reference>
<accession>A0AAW0RAQ6</accession>
<evidence type="ECO:0000313" key="3">
    <source>
        <dbReference type="Proteomes" id="UP001392437"/>
    </source>
</evidence>